<feature type="compositionally biased region" description="Low complexity" evidence="1">
    <location>
        <begin position="370"/>
        <end position="381"/>
    </location>
</feature>
<name>A0AAI9SXF0_9ASCO</name>
<dbReference type="Proteomes" id="UP001202479">
    <property type="component" value="Unassembled WGS sequence"/>
</dbReference>
<feature type="compositionally biased region" description="Basic and acidic residues" evidence="1">
    <location>
        <begin position="180"/>
        <end position="190"/>
    </location>
</feature>
<feature type="region of interest" description="Disordered" evidence="1">
    <location>
        <begin position="368"/>
        <end position="393"/>
    </location>
</feature>
<evidence type="ECO:0000256" key="1">
    <source>
        <dbReference type="SAM" id="MobiDB-lite"/>
    </source>
</evidence>
<dbReference type="Gene3D" id="4.10.240.10">
    <property type="entry name" value="Zn(2)-C6 fungal-type DNA-binding domain"/>
    <property type="match status" value="1"/>
</dbReference>
<dbReference type="Pfam" id="PF00172">
    <property type="entry name" value="Zn_clus"/>
    <property type="match status" value="1"/>
</dbReference>
<evidence type="ECO:0000313" key="3">
    <source>
        <dbReference type="EMBL" id="KAI3404630.2"/>
    </source>
</evidence>
<dbReference type="AlphaFoldDB" id="A0AAI9SXF0"/>
<evidence type="ECO:0000259" key="2">
    <source>
        <dbReference type="Pfam" id="PF00172"/>
    </source>
</evidence>
<comment type="caution">
    <text evidence="3">The sequence shown here is derived from an EMBL/GenBank/DDBJ whole genome shotgun (WGS) entry which is preliminary data.</text>
</comment>
<keyword evidence="4" id="KW-1185">Reference proteome</keyword>
<evidence type="ECO:0000313" key="4">
    <source>
        <dbReference type="Proteomes" id="UP001202479"/>
    </source>
</evidence>
<feature type="region of interest" description="Disordered" evidence="1">
    <location>
        <begin position="174"/>
        <end position="201"/>
    </location>
</feature>
<dbReference type="SUPFAM" id="SSF57701">
    <property type="entry name" value="Zn2/Cys6 DNA-binding domain"/>
    <property type="match status" value="1"/>
</dbReference>
<gene>
    <name evidence="3" type="ORF">KGF56_002575</name>
</gene>
<dbReference type="GO" id="GO:0000981">
    <property type="term" value="F:DNA-binding transcription factor activity, RNA polymerase II-specific"/>
    <property type="evidence" value="ECO:0007669"/>
    <property type="project" value="InterPro"/>
</dbReference>
<feature type="compositionally biased region" description="Low complexity" evidence="1">
    <location>
        <begin position="259"/>
        <end position="277"/>
    </location>
</feature>
<feature type="compositionally biased region" description="Acidic residues" evidence="1">
    <location>
        <begin position="191"/>
        <end position="201"/>
    </location>
</feature>
<dbReference type="GeneID" id="73380192"/>
<dbReference type="InterPro" id="IPR001138">
    <property type="entry name" value="Zn2Cys6_DnaBD"/>
</dbReference>
<dbReference type="CDD" id="cd00067">
    <property type="entry name" value="GAL4"/>
    <property type="match status" value="1"/>
</dbReference>
<dbReference type="RefSeq" id="XP_049180375.1">
    <property type="nucleotide sequence ID" value="XM_049323819.1"/>
</dbReference>
<organism evidence="3 4">
    <name type="scientific">Candida oxycetoniae</name>
    <dbReference type="NCBI Taxonomy" id="497107"/>
    <lineage>
        <taxon>Eukaryota</taxon>
        <taxon>Fungi</taxon>
        <taxon>Dikarya</taxon>
        <taxon>Ascomycota</taxon>
        <taxon>Saccharomycotina</taxon>
        <taxon>Pichiomycetes</taxon>
        <taxon>Debaryomycetaceae</taxon>
        <taxon>Candida/Lodderomyces clade</taxon>
        <taxon>Candida</taxon>
    </lineage>
</organism>
<feature type="compositionally biased region" description="Basic and acidic residues" evidence="1">
    <location>
        <begin position="382"/>
        <end position="393"/>
    </location>
</feature>
<accession>A0AAI9SXF0</accession>
<feature type="region of interest" description="Disordered" evidence="1">
    <location>
        <begin position="254"/>
        <end position="284"/>
    </location>
</feature>
<proteinExistence type="predicted"/>
<dbReference type="EMBL" id="JAHUZD010000091">
    <property type="protein sequence ID" value="KAI3404630.2"/>
    <property type="molecule type" value="Genomic_DNA"/>
</dbReference>
<sequence>MSKVSSVPVESYIRYSSPIWRQSVSENTSGLLDSASFSAIDTPTKVNYPSLLNSSIMSQQHVRIINEHMVPRRKSEELSTGLKGNSCLQNLELIDSSPLTLYNVKGWRPETEILSDCRNQDELIKAKDVYRNIYETSPLTASLSSKSTRSSTSVKAQLSVIKRFNKEITTIMPFSSPSIEQEHEHEQEQENEHEEVEVEVEDLYPRKIDSFQDRLTKVDSSIMKISSVINSESKSGCGSGGGGGDVAAAESQQLNRAVTSTPTSNSTTSNSATSNSSHQSKKNSIKQLDSLSFGYPVTLNISRSRCPEERPICSQCIRLNLNCDYSIERPPYMDKGHLHIAKLEEIRALTGNVKKSNLREMYTKRKRQLTTSTTTTTTTITPEKRGSDHFHQN</sequence>
<dbReference type="InterPro" id="IPR036864">
    <property type="entry name" value="Zn2-C6_fun-type_DNA-bd_sf"/>
</dbReference>
<reference evidence="3" key="1">
    <citation type="journal article" date="2022" name="DNA Res.">
        <title>Genome analysis of five recently described species of the CUG-Ser clade uncovers Candida theae as a new hybrid lineage with pathogenic potential in the Candida parapsilosis species complex.</title>
        <authorList>
            <person name="Mixao V."/>
            <person name="Del Olmo V."/>
            <person name="Hegedusova E."/>
            <person name="Saus E."/>
            <person name="Pryszcz L."/>
            <person name="Cillingova A."/>
            <person name="Nosek J."/>
            <person name="Gabaldon T."/>
        </authorList>
    </citation>
    <scope>NUCLEOTIDE SEQUENCE</scope>
    <source>
        <strain evidence="3">CBS 10844</strain>
    </source>
</reference>
<feature type="domain" description="Zn(2)-C6 fungal-type" evidence="2">
    <location>
        <begin position="303"/>
        <end position="329"/>
    </location>
</feature>
<protein>
    <recommendedName>
        <fullName evidence="2">Zn(2)-C6 fungal-type domain-containing protein</fullName>
    </recommendedName>
</protein>
<dbReference type="GO" id="GO:0008270">
    <property type="term" value="F:zinc ion binding"/>
    <property type="evidence" value="ECO:0007669"/>
    <property type="project" value="InterPro"/>
</dbReference>